<protein>
    <submittedName>
        <fullName evidence="1">Uncharacterized protein</fullName>
    </submittedName>
</protein>
<name>A0A395HC70_9EURO</name>
<sequence>MAHSNVSVAFQSLRRLLVPPAYQSPQQPGIPPLALPEPSLTHPLPLLPGRRNSHYCFLIVIGHRHC</sequence>
<evidence type="ECO:0000313" key="1">
    <source>
        <dbReference type="EMBL" id="RAL05561.1"/>
    </source>
</evidence>
<dbReference type="RefSeq" id="XP_025579888.1">
    <property type="nucleotide sequence ID" value="XM_025718443.1"/>
</dbReference>
<dbReference type="AlphaFoldDB" id="A0A395HC70"/>
<dbReference type="VEuPathDB" id="FungiDB:BO80DRAFT_420763"/>
<gene>
    <name evidence="1" type="ORF">BO80DRAFT_420763</name>
</gene>
<dbReference type="Proteomes" id="UP000249402">
    <property type="component" value="Unassembled WGS sequence"/>
</dbReference>
<evidence type="ECO:0000313" key="2">
    <source>
        <dbReference type="Proteomes" id="UP000249402"/>
    </source>
</evidence>
<dbReference type="EMBL" id="KZ824420">
    <property type="protein sequence ID" value="RAL05561.1"/>
    <property type="molecule type" value="Genomic_DNA"/>
</dbReference>
<reference evidence="1 2" key="1">
    <citation type="submission" date="2018-02" db="EMBL/GenBank/DDBJ databases">
        <title>The genomes of Aspergillus section Nigri reveals drivers in fungal speciation.</title>
        <authorList>
            <consortium name="DOE Joint Genome Institute"/>
            <person name="Vesth T.C."/>
            <person name="Nybo J."/>
            <person name="Theobald S."/>
            <person name="Brandl J."/>
            <person name="Frisvad J.C."/>
            <person name="Nielsen K.F."/>
            <person name="Lyhne E.K."/>
            <person name="Kogle M.E."/>
            <person name="Kuo A."/>
            <person name="Riley R."/>
            <person name="Clum A."/>
            <person name="Nolan M."/>
            <person name="Lipzen A."/>
            <person name="Salamov A."/>
            <person name="Henrissat B."/>
            <person name="Wiebenga A."/>
            <person name="De vries R.P."/>
            <person name="Grigoriev I.V."/>
            <person name="Mortensen U.H."/>
            <person name="Andersen M.R."/>
            <person name="Baker S.E."/>
        </authorList>
    </citation>
    <scope>NUCLEOTIDE SEQUENCE [LARGE SCALE GENOMIC DNA]</scope>
    <source>
        <strain evidence="1 2">CBS 121593</strain>
    </source>
</reference>
<organism evidence="1 2">
    <name type="scientific">Aspergillus ibericus CBS 121593</name>
    <dbReference type="NCBI Taxonomy" id="1448316"/>
    <lineage>
        <taxon>Eukaryota</taxon>
        <taxon>Fungi</taxon>
        <taxon>Dikarya</taxon>
        <taxon>Ascomycota</taxon>
        <taxon>Pezizomycotina</taxon>
        <taxon>Eurotiomycetes</taxon>
        <taxon>Eurotiomycetidae</taxon>
        <taxon>Eurotiales</taxon>
        <taxon>Aspergillaceae</taxon>
        <taxon>Aspergillus</taxon>
        <taxon>Aspergillus subgen. Circumdati</taxon>
    </lineage>
</organism>
<proteinExistence type="predicted"/>
<keyword evidence="2" id="KW-1185">Reference proteome</keyword>
<dbReference type="GeneID" id="37223308"/>
<accession>A0A395HC70</accession>